<reference evidence="1 2" key="1">
    <citation type="journal article" date="2019" name="Genome Biol. Evol.">
        <title>Insights into the evolution of the New World diploid cottons (Gossypium, subgenus Houzingenia) based on genome sequencing.</title>
        <authorList>
            <person name="Grover C.E."/>
            <person name="Arick M.A. 2nd"/>
            <person name="Thrash A."/>
            <person name="Conover J.L."/>
            <person name="Sanders W.S."/>
            <person name="Peterson D.G."/>
            <person name="Frelichowski J.E."/>
            <person name="Scheffler J.A."/>
            <person name="Scheffler B.E."/>
            <person name="Wendel J.F."/>
        </authorList>
    </citation>
    <scope>NUCLEOTIDE SEQUENCE [LARGE SCALE GENOMIC DNA]</scope>
    <source>
        <strain evidence="1">185</strain>
        <tissue evidence="1">Leaf</tissue>
    </source>
</reference>
<dbReference type="AlphaFoldDB" id="A0A7J8WWI0"/>
<organism evidence="1 2">
    <name type="scientific">Gossypium aridum</name>
    <name type="common">American cotton</name>
    <name type="synonym">Erioxylum aridum</name>
    <dbReference type="NCBI Taxonomy" id="34290"/>
    <lineage>
        <taxon>Eukaryota</taxon>
        <taxon>Viridiplantae</taxon>
        <taxon>Streptophyta</taxon>
        <taxon>Embryophyta</taxon>
        <taxon>Tracheophyta</taxon>
        <taxon>Spermatophyta</taxon>
        <taxon>Magnoliopsida</taxon>
        <taxon>eudicotyledons</taxon>
        <taxon>Gunneridae</taxon>
        <taxon>Pentapetalae</taxon>
        <taxon>rosids</taxon>
        <taxon>malvids</taxon>
        <taxon>Malvales</taxon>
        <taxon>Malvaceae</taxon>
        <taxon>Malvoideae</taxon>
        <taxon>Gossypium</taxon>
    </lineage>
</organism>
<dbReference type="Proteomes" id="UP000593577">
    <property type="component" value="Unassembled WGS sequence"/>
</dbReference>
<comment type="caution">
    <text evidence="1">The sequence shown here is derived from an EMBL/GenBank/DDBJ whole genome shotgun (WGS) entry which is preliminary data.</text>
</comment>
<dbReference type="EMBL" id="JABFAA010000004">
    <property type="protein sequence ID" value="MBA0679398.1"/>
    <property type="molecule type" value="Genomic_DNA"/>
</dbReference>
<gene>
    <name evidence="1" type="ORF">Goari_011167</name>
</gene>
<keyword evidence="2" id="KW-1185">Reference proteome</keyword>
<name>A0A7J8WWI0_GOSAI</name>
<protein>
    <submittedName>
        <fullName evidence="1">Uncharacterized protein</fullName>
    </submittedName>
</protein>
<proteinExistence type="predicted"/>
<evidence type="ECO:0000313" key="2">
    <source>
        <dbReference type="Proteomes" id="UP000593577"/>
    </source>
</evidence>
<sequence>MQNGPITQLGAFLSAWINKTYFSKVSLNPRLIKLSLQRYSLQGKHWHHGM</sequence>
<evidence type="ECO:0000313" key="1">
    <source>
        <dbReference type="EMBL" id="MBA0679398.1"/>
    </source>
</evidence>
<accession>A0A7J8WWI0</accession>